<dbReference type="RefSeq" id="WP_151678340.1">
    <property type="nucleotide sequence ID" value="NZ_WBWA01000018.1"/>
</dbReference>
<keyword evidence="4" id="KW-0560">Oxidoreductase</keyword>
<dbReference type="InterPro" id="IPR020843">
    <property type="entry name" value="ER"/>
</dbReference>
<evidence type="ECO:0000256" key="7">
    <source>
        <dbReference type="SAM" id="Phobius"/>
    </source>
</evidence>
<dbReference type="Proteomes" id="UP000430843">
    <property type="component" value="Unassembled WGS sequence"/>
</dbReference>
<evidence type="ECO:0000256" key="2">
    <source>
        <dbReference type="ARBA" id="ARBA00022723"/>
    </source>
</evidence>
<keyword evidence="7" id="KW-0812">Transmembrane</keyword>
<feature type="transmembrane region" description="Helical" evidence="7">
    <location>
        <begin position="166"/>
        <end position="186"/>
    </location>
</feature>
<feature type="domain" description="Enoyl reductase (ER)" evidence="8">
    <location>
        <begin position="18"/>
        <end position="372"/>
    </location>
</feature>
<evidence type="ECO:0000256" key="1">
    <source>
        <dbReference type="ARBA" id="ARBA00001947"/>
    </source>
</evidence>
<dbReference type="SMART" id="SM00829">
    <property type="entry name" value="PKS_ER"/>
    <property type="match status" value="1"/>
</dbReference>
<dbReference type="InterPro" id="IPR011032">
    <property type="entry name" value="GroES-like_sf"/>
</dbReference>
<comment type="similarity">
    <text evidence="6">Belongs to the zinc-containing alcohol dehydrogenase family.</text>
</comment>
<evidence type="ECO:0000256" key="6">
    <source>
        <dbReference type="RuleBase" id="RU361277"/>
    </source>
</evidence>
<name>A0A833FMS3_9HYPH</name>
<dbReference type="InterPro" id="IPR013154">
    <property type="entry name" value="ADH-like_N"/>
</dbReference>
<dbReference type="GO" id="GO:0005829">
    <property type="term" value="C:cytosol"/>
    <property type="evidence" value="ECO:0007669"/>
    <property type="project" value="TreeGrafter"/>
</dbReference>
<dbReference type="GO" id="GO:0046294">
    <property type="term" value="P:formaldehyde catabolic process"/>
    <property type="evidence" value="ECO:0007669"/>
    <property type="project" value="TreeGrafter"/>
</dbReference>
<evidence type="ECO:0000256" key="5">
    <source>
        <dbReference type="ARBA" id="ARBA00023027"/>
    </source>
</evidence>
<keyword evidence="5" id="KW-0520">NAD</keyword>
<keyword evidence="7" id="KW-0472">Membrane</keyword>
<keyword evidence="10" id="KW-1185">Reference proteome</keyword>
<comment type="caution">
    <text evidence="9">The sequence shown here is derived from an EMBL/GenBank/DDBJ whole genome shotgun (WGS) entry which is preliminary data.</text>
</comment>
<keyword evidence="2 6" id="KW-0479">Metal-binding</keyword>
<proteinExistence type="inferred from homology"/>
<reference evidence="9 10" key="1">
    <citation type="submission" date="2019-09" db="EMBL/GenBank/DDBJ databases">
        <title>Taxonomic organization of the family Brucellaceae based on a phylogenomic approach.</title>
        <authorList>
            <person name="Leclercq S."/>
            <person name="Cloeckaert A."/>
            <person name="Zygmunt M.S."/>
        </authorList>
    </citation>
    <scope>NUCLEOTIDE SEQUENCE [LARGE SCALE GENOMIC DNA]</scope>
    <source>
        <strain evidence="9 10">LMG 18957</strain>
    </source>
</reference>
<comment type="cofactor">
    <cofactor evidence="1 6">
        <name>Zn(2+)</name>
        <dbReference type="ChEBI" id="CHEBI:29105"/>
    </cofactor>
</comment>
<evidence type="ECO:0000313" key="9">
    <source>
        <dbReference type="EMBL" id="KAB2663787.1"/>
    </source>
</evidence>
<dbReference type="PANTHER" id="PTHR43880:SF12">
    <property type="entry name" value="ALCOHOL DEHYDROGENASE CLASS-3"/>
    <property type="match status" value="1"/>
</dbReference>
<dbReference type="SUPFAM" id="SSF51735">
    <property type="entry name" value="NAD(P)-binding Rossmann-fold domains"/>
    <property type="match status" value="1"/>
</dbReference>
<dbReference type="InterPro" id="IPR013149">
    <property type="entry name" value="ADH-like_C"/>
</dbReference>
<feature type="transmembrane region" description="Helical" evidence="7">
    <location>
        <begin position="198"/>
        <end position="223"/>
    </location>
</feature>
<accession>A0A833FMS3</accession>
<keyword evidence="7" id="KW-1133">Transmembrane helix</keyword>
<evidence type="ECO:0000259" key="8">
    <source>
        <dbReference type="SMART" id="SM00829"/>
    </source>
</evidence>
<dbReference type="SUPFAM" id="SSF50129">
    <property type="entry name" value="GroES-like"/>
    <property type="match status" value="2"/>
</dbReference>
<keyword evidence="3 6" id="KW-0862">Zinc</keyword>
<dbReference type="EMBL" id="WBWA01000018">
    <property type="protein sequence ID" value="KAB2663787.1"/>
    <property type="molecule type" value="Genomic_DNA"/>
</dbReference>
<evidence type="ECO:0000313" key="10">
    <source>
        <dbReference type="Proteomes" id="UP000430843"/>
    </source>
</evidence>
<dbReference type="InterPro" id="IPR002328">
    <property type="entry name" value="ADH_Zn_CS"/>
</dbReference>
<evidence type="ECO:0000256" key="4">
    <source>
        <dbReference type="ARBA" id="ARBA00023002"/>
    </source>
</evidence>
<protein>
    <submittedName>
        <fullName evidence="9">Zinc-binding dehydrogenase</fullName>
    </submittedName>
</protein>
<dbReference type="Pfam" id="PF08240">
    <property type="entry name" value="ADH_N"/>
    <property type="match status" value="1"/>
</dbReference>
<dbReference type="Pfam" id="PF00107">
    <property type="entry name" value="ADH_zinc_N"/>
    <property type="match status" value="1"/>
</dbReference>
<dbReference type="AlphaFoldDB" id="A0A833FMS3"/>
<dbReference type="Gene3D" id="3.90.180.10">
    <property type="entry name" value="Medium-chain alcohol dehydrogenases, catalytic domain"/>
    <property type="match status" value="1"/>
</dbReference>
<organism evidence="9 10">
    <name type="scientific">Brucella tritici</name>
    <dbReference type="NCBI Taxonomy" id="94626"/>
    <lineage>
        <taxon>Bacteria</taxon>
        <taxon>Pseudomonadati</taxon>
        <taxon>Pseudomonadota</taxon>
        <taxon>Alphaproteobacteria</taxon>
        <taxon>Hyphomicrobiales</taxon>
        <taxon>Brucellaceae</taxon>
        <taxon>Brucella/Ochrobactrum group</taxon>
        <taxon>Brucella</taxon>
    </lineage>
</organism>
<evidence type="ECO:0000256" key="3">
    <source>
        <dbReference type="ARBA" id="ARBA00022833"/>
    </source>
</evidence>
<dbReference type="GO" id="GO:0008270">
    <property type="term" value="F:zinc ion binding"/>
    <property type="evidence" value="ECO:0007669"/>
    <property type="project" value="InterPro"/>
</dbReference>
<sequence length="375" mass="39606">MRFRAAVMERSGVQRPYDQTRPLVIREVELSDPKPDEVLVRIAAAGLCHSDLSVINGDRPRQTPMVLGHEAAGIVESVGRAVYDLQPGDHIVCFFAPNCGHCAPCSEGRPALCEPGAVANGKGELLAGGLRLSCEAVDVYHHCGVSAYAEYAILSRYSMVKIDKDIPLSIAALLGCAVLTGAGSIFNSGAVRPGCTVAIAGLGGVGLSAVMGAVAAGASEIIALDVNDDKLEHARQLGATKTFNVMDENVVDTVKSYSRGGVDAAFEYAGSAKALAMCYALTRRGGQVLTAGLPNPKDMLSIPAVSLVAEEKTIRGSYLGSGVPSRDIPMFLDLYKRGKLPVDKLLTHRLKLDDVNEGFERLAAGNAIRQVIEFI</sequence>
<dbReference type="PROSITE" id="PS00059">
    <property type="entry name" value="ADH_ZINC"/>
    <property type="match status" value="1"/>
</dbReference>
<dbReference type="GO" id="GO:0051903">
    <property type="term" value="F:S-(hydroxymethyl)glutathione dehydrogenase [NAD(P)+] activity"/>
    <property type="evidence" value="ECO:0007669"/>
    <property type="project" value="TreeGrafter"/>
</dbReference>
<dbReference type="InterPro" id="IPR036291">
    <property type="entry name" value="NAD(P)-bd_dom_sf"/>
</dbReference>
<dbReference type="PANTHER" id="PTHR43880">
    <property type="entry name" value="ALCOHOL DEHYDROGENASE"/>
    <property type="match status" value="1"/>
</dbReference>
<gene>
    <name evidence="9" type="ORF">F9K91_17460</name>
</gene>
<dbReference type="CDD" id="cd08281">
    <property type="entry name" value="liver_ADH_like1"/>
    <property type="match status" value="1"/>
</dbReference>
<dbReference type="FunFam" id="3.40.50.720:FF:000003">
    <property type="entry name" value="S-(hydroxymethyl)glutathione dehydrogenase"/>
    <property type="match status" value="1"/>
</dbReference>
<dbReference type="Gene3D" id="3.40.50.720">
    <property type="entry name" value="NAD(P)-binding Rossmann-like Domain"/>
    <property type="match status" value="1"/>
</dbReference>